<dbReference type="CDD" id="cd10912">
    <property type="entry name" value="PIN_YacP-like"/>
    <property type="match status" value="1"/>
</dbReference>
<proteinExistence type="predicted"/>
<accession>A0A9Q0GDP3</accession>
<dbReference type="PANTHER" id="PTHR34547:SF1">
    <property type="entry name" value="YACP-LIKE NYN DOMAIN PROTEIN"/>
    <property type="match status" value="1"/>
</dbReference>
<dbReference type="PANTHER" id="PTHR34547">
    <property type="entry name" value="YACP-LIKE NYN DOMAIN PROTEIN"/>
    <property type="match status" value="1"/>
</dbReference>
<dbReference type="OrthoDB" id="513221at2759"/>
<evidence type="ECO:0000256" key="1">
    <source>
        <dbReference type="SAM" id="MobiDB-lite"/>
    </source>
</evidence>
<keyword evidence="3" id="KW-1185">Reference proteome</keyword>
<reference evidence="2" key="2">
    <citation type="journal article" date="2023" name="Plants (Basel)">
        <title>Annotation of the Turnera subulata (Passifloraceae) Draft Genome Reveals the S-Locus Evolved after the Divergence of Turneroideae from Passifloroideae in a Stepwise Manner.</title>
        <authorList>
            <person name="Henning P.M."/>
            <person name="Roalson E.H."/>
            <person name="Mir W."/>
            <person name="McCubbin A.G."/>
            <person name="Shore J.S."/>
        </authorList>
    </citation>
    <scope>NUCLEOTIDE SEQUENCE</scope>
    <source>
        <strain evidence="2">F60SS</strain>
    </source>
</reference>
<organism evidence="2 3">
    <name type="scientific">Turnera subulata</name>
    <dbReference type="NCBI Taxonomy" id="218843"/>
    <lineage>
        <taxon>Eukaryota</taxon>
        <taxon>Viridiplantae</taxon>
        <taxon>Streptophyta</taxon>
        <taxon>Embryophyta</taxon>
        <taxon>Tracheophyta</taxon>
        <taxon>Spermatophyta</taxon>
        <taxon>Magnoliopsida</taxon>
        <taxon>eudicotyledons</taxon>
        <taxon>Gunneridae</taxon>
        <taxon>Pentapetalae</taxon>
        <taxon>rosids</taxon>
        <taxon>fabids</taxon>
        <taxon>Malpighiales</taxon>
        <taxon>Passifloraceae</taxon>
        <taxon>Turnera</taxon>
    </lineage>
</organism>
<feature type="region of interest" description="Disordered" evidence="1">
    <location>
        <begin position="1"/>
        <end position="130"/>
    </location>
</feature>
<sequence>MRAVPVVTLPMPHARAGGGGCCPLPSPSSSSSLSLSSPSPPCCPPPSQGNKVFRVICKSKKPKSGPPPTTPPRITSNVKENLEILKLRKRNSASGRPSTSYRRKKVPKEKQEGAEEEEDDDDHLLQSYSPYHNNRLLPNGNPVLLVDGYNVCGYWPKLKKHFIAGRLELAREQLIDDLSFFGAARDVKVVVVFDAQMSGFRTRKETFDGVDVVYTGETSADTWIEREVENLKNDGCPKVWVASSDVLHQQAASGAGAFVWSCKALISEIKASQKEVEMEIQEEQRLRFKGKFLKNNLDPKVVDALKDLRKKLVENSRSRSKSAKMHGVASGGDGIAIAHAMIDWSESV</sequence>
<dbReference type="AlphaFoldDB" id="A0A9Q0GDP3"/>
<dbReference type="Proteomes" id="UP001141552">
    <property type="component" value="Unassembled WGS sequence"/>
</dbReference>
<protein>
    <submittedName>
        <fullName evidence="2">Uncharacterized protein</fullName>
    </submittedName>
</protein>
<gene>
    <name evidence="2" type="ORF">Tsubulata_010300</name>
</gene>
<dbReference type="InterPro" id="IPR010298">
    <property type="entry name" value="YacP-like"/>
</dbReference>
<feature type="compositionally biased region" description="Low complexity" evidence="1">
    <location>
        <begin position="27"/>
        <end position="37"/>
    </location>
</feature>
<feature type="compositionally biased region" description="Pro residues" evidence="1">
    <location>
        <begin position="38"/>
        <end position="47"/>
    </location>
</feature>
<name>A0A9Q0GDP3_9ROSI</name>
<evidence type="ECO:0000313" key="3">
    <source>
        <dbReference type="Proteomes" id="UP001141552"/>
    </source>
</evidence>
<comment type="caution">
    <text evidence="2">The sequence shown here is derived from an EMBL/GenBank/DDBJ whole genome shotgun (WGS) entry which is preliminary data.</text>
</comment>
<dbReference type="Pfam" id="PF05991">
    <property type="entry name" value="NYN_YacP"/>
    <property type="match status" value="1"/>
</dbReference>
<reference evidence="2" key="1">
    <citation type="submission" date="2022-02" db="EMBL/GenBank/DDBJ databases">
        <authorList>
            <person name="Henning P.M."/>
            <person name="McCubbin A.G."/>
            <person name="Shore J.S."/>
        </authorList>
    </citation>
    <scope>NUCLEOTIDE SEQUENCE</scope>
    <source>
        <strain evidence="2">F60SS</strain>
        <tissue evidence="2">Leaves</tissue>
    </source>
</reference>
<evidence type="ECO:0000313" key="2">
    <source>
        <dbReference type="EMBL" id="KAJ4846907.1"/>
    </source>
</evidence>
<dbReference type="EMBL" id="JAKUCV010001313">
    <property type="protein sequence ID" value="KAJ4846907.1"/>
    <property type="molecule type" value="Genomic_DNA"/>
</dbReference>